<proteinExistence type="predicted"/>
<sequence>MIFARLASRASLLGKCFEQSDTRSRHSTACMRMRELGRGQSVVFCVPPEIQYNIRAMGTKSNSSHITVSDILTWAVSETWIDTTKRYRYGLHKVNDARSRQLCGMKVVPTTGSVCPLNKRQTS</sequence>
<gene>
    <name evidence="1" type="ORF">C8Q69DRAFT_293102</name>
</gene>
<evidence type="ECO:0000313" key="1">
    <source>
        <dbReference type="EMBL" id="RWQ94459.1"/>
    </source>
</evidence>
<organism evidence="1 2">
    <name type="scientific">Byssochlamys spectabilis</name>
    <name type="common">Paecilomyces variotii</name>
    <dbReference type="NCBI Taxonomy" id="264951"/>
    <lineage>
        <taxon>Eukaryota</taxon>
        <taxon>Fungi</taxon>
        <taxon>Dikarya</taxon>
        <taxon>Ascomycota</taxon>
        <taxon>Pezizomycotina</taxon>
        <taxon>Eurotiomycetes</taxon>
        <taxon>Eurotiomycetidae</taxon>
        <taxon>Eurotiales</taxon>
        <taxon>Thermoascaceae</taxon>
        <taxon>Paecilomyces</taxon>
    </lineage>
</organism>
<comment type="caution">
    <text evidence="1">The sequence shown here is derived from an EMBL/GenBank/DDBJ whole genome shotgun (WGS) entry which is preliminary data.</text>
</comment>
<dbReference type="VEuPathDB" id="FungiDB:C8Q69DRAFT_293102"/>
<name>A0A443HRR1_BYSSP</name>
<accession>A0A443HRR1</accession>
<evidence type="ECO:0000313" key="2">
    <source>
        <dbReference type="Proteomes" id="UP000283841"/>
    </source>
</evidence>
<keyword evidence="2" id="KW-1185">Reference proteome</keyword>
<dbReference type="EMBL" id="RCNU01000007">
    <property type="protein sequence ID" value="RWQ94459.1"/>
    <property type="molecule type" value="Genomic_DNA"/>
</dbReference>
<dbReference type="STRING" id="264951.A0A443HRR1"/>
<dbReference type="AlphaFoldDB" id="A0A443HRR1"/>
<dbReference type="Proteomes" id="UP000283841">
    <property type="component" value="Unassembled WGS sequence"/>
</dbReference>
<reference evidence="1 2" key="1">
    <citation type="journal article" date="2018" name="Front. Microbiol.">
        <title>Genomic and genetic insights into a cosmopolitan fungus, Paecilomyces variotii (Eurotiales).</title>
        <authorList>
            <person name="Urquhart A.S."/>
            <person name="Mondo S.J."/>
            <person name="Makela M.R."/>
            <person name="Hane J.K."/>
            <person name="Wiebenga A."/>
            <person name="He G."/>
            <person name="Mihaltcheva S."/>
            <person name="Pangilinan J."/>
            <person name="Lipzen A."/>
            <person name="Barry K."/>
            <person name="de Vries R.P."/>
            <person name="Grigoriev I.V."/>
            <person name="Idnurm A."/>
        </authorList>
    </citation>
    <scope>NUCLEOTIDE SEQUENCE [LARGE SCALE GENOMIC DNA]</scope>
    <source>
        <strain evidence="1 2">CBS 101075</strain>
    </source>
</reference>
<dbReference type="GeneID" id="39596328"/>
<dbReference type="RefSeq" id="XP_028484104.1">
    <property type="nucleotide sequence ID" value="XM_028627051.1"/>
</dbReference>
<protein>
    <submittedName>
        <fullName evidence="1">Uncharacterized protein</fullName>
    </submittedName>
</protein>